<evidence type="ECO:0000313" key="4">
    <source>
        <dbReference type="EMBL" id="GAO41560.1"/>
    </source>
</evidence>
<protein>
    <recommendedName>
        <fullName evidence="3">ASPIC/UnbV domain-containing protein</fullName>
    </recommendedName>
</protein>
<dbReference type="PANTHER" id="PTHR16026">
    <property type="entry name" value="CARTILAGE ACIDIC PROTEIN 1"/>
    <property type="match status" value="1"/>
</dbReference>
<feature type="domain" description="ASPIC/UnbV" evidence="3">
    <location>
        <begin position="531"/>
        <end position="594"/>
    </location>
</feature>
<sequence length="1183" mass="129798">MNNRRLLLLLTILNTLHLTTGVAQTKEKTLFRLLSPKETGIAFSNSLTESDSLNILNQANIYNGGGVGIGDFNQDGLPDIYLAGNMVSNKLYLNKGSLQFRDATKESGAGGNGHWSTGVSVVDINADGRLDIYVSCSFRKETALRTNLLYINQGNDKNGIPVFVESAASYGLADTGFSTQGLFFDYDLDGDLDCYLVTNELYDPKTPIRYRPKVTDGSAKNTDRLYRNNGNNTFTNVSAEAGITIEGWGHAGAISDFNGDGWPDIYVANDFISNDLLWINNRNGTFTNQLGDYFRHNAWNAMGTAVADLNNDGMPDLVSLEMLPETNLRKKRMLVGNEYYNYFNNQKFGYTHQYVRNVVQLNQGMTPEGHPVFSDIGYLSGAFETDWSWCPLLADFDNDGLRDMIFTNGLPRDVTDLDYVAYNNGQGGGSGNFKLSMVDSLPIVKLPNYAFRNVNGMEFSNQSANWGFTQPSFSNGAAYADLDNDGDLDVVINNINEPAFVYENQLDRQQPGALKNRLQVTFKGSALNTAGYGATLRIYVNGRQFYYEHQPCTGYLSTVDNRSWFSLGAGTADSVRVRWADGKTQLLKAVPAGTPLELRYSDASGITPVFAAIPGEPLLRNVNSITGINYRHHERDAIDYNQQPAIPHKLSQYGPGIAVGDIDNNGFEDFVIGGSVGGKEVFFLQDAHGKFTIDSTRIPAVDKHPGEDMGLLLFDADNDGDLDLYAVSGSYELAPNQPSSQDILYFNDGSGHFEPRYSALPRMFSNGSCVKAADYDGDGDLDLFVGSRVISGSYPLAPSSFILQNHSGTFMNVTAKVCTALEDAGMVTDALWSDIDNDNKPDLLVTTEWGPVRIFRNTGESLLPVEQTGVDSLNGWWNSIIAGDFDNDGDMDYIAGNLGLNSNYKASAAEPLQLYAKDFDDNGLLDPLVFCYMKAQDGTRKPYPMTVRDDMVSQILSIRKRFPTYKAYGMATMDMILGPTGKNDAVYLTANHMSSVYLENLGNGRFNAKALPLEAQTAPLFGMLADDLDDDGNLDLLLSGNDYGMEPYSGRHDAFDGLVLKGDGKGNFKPLSIAASGWYIRGDGKAIARLASAKVGNLYLATQNQGPLLAFEKTNGETTPKLFTPESSDVSAEIVFTDQSMRKVEWHYGSGFLSQSSRKIPITNRIKRITVTGVDGKKRVISF</sequence>
<dbReference type="OrthoDB" id="600363at2"/>
<dbReference type="InterPro" id="IPR028994">
    <property type="entry name" value="Integrin_alpha_N"/>
</dbReference>
<dbReference type="PANTHER" id="PTHR16026:SF0">
    <property type="entry name" value="CARTILAGE ACIDIC PROTEIN 1"/>
    <property type="match status" value="1"/>
</dbReference>
<feature type="signal peptide" evidence="2">
    <location>
        <begin position="1"/>
        <end position="25"/>
    </location>
</feature>
<proteinExistence type="predicted"/>
<dbReference type="Pfam" id="PF13517">
    <property type="entry name" value="FG-GAP_3"/>
    <property type="match status" value="4"/>
</dbReference>
<evidence type="ECO:0000256" key="1">
    <source>
        <dbReference type="ARBA" id="ARBA00022729"/>
    </source>
</evidence>
<comment type="caution">
    <text evidence="4">The sequence shown here is derived from an EMBL/GenBank/DDBJ whole genome shotgun (WGS) entry which is preliminary data.</text>
</comment>
<reference evidence="4 5" key="1">
    <citation type="submission" date="2015-04" db="EMBL/GenBank/DDBJ databases">
        <title>Whole genome shotgun sequence of Flavihumibacter petaseus NBRC 106054.</title>
        <authorList>
            <person name="Miyazawa S."/>
            <person name="Hosoyama A."/>
            <person name="Hashimoto M."/>
            <person name="Noguchi M."/>
            <person name="Tsuchikane K."/>
            <person name="Ohji S."/>
            <person name="Yamazoe A."/>
            <person name="Ichikawa N."/>
            <person name="Kimura A."/>
            <person name="Fujita N."/>
        </authorList>
    </citation>
    <scope>NUCLEOTIDE SEQUENCE [LARGE SCALE GENOMIC DNA]</scope>
    <source>
        <strain evidence="4 5">NBRC 106054</strain>
    </source>
</reference>
<evidence type="ECO:0000259" key="3">
    <source>
        <dbReference type="Pfam" id="PF07593"/>
    </source>
</evidence>
<dbReference type="InterPro" id="IPR011519">
    <property type="entry name" value="UnbV_ASPIC"/>
</dbReference>
<evidence type="ECO:0000313" key="5">
    <source>
        <dbReference type="Proteomes" id="UP000033121"/>
    </source>
</evidence>
<dbReference type="Pfam" id="PF07593">
    <property type="entry name" value="UnbV_ASPIC"/>
    <property type="match status" value="1"/>
</dbReference>
<keyword evidence="1 2" id="KW-0732">Signal</keyword>
<evidence type="ECO:0000256" key="2">
    <source>
        <dbReference type="SAM" id="SignalP"/>
    </source>
</evidence>
<gene>
    <name evidence="4" type="ORF">FPE01S_01_05740</name>
</gene>
<dbReference type="Gene3D" id="2.130.10.130">
    <property type="entry name" value="Integrin alpha, N-terminal"/>
    <property type="match status" value="3"/>
</dbReference>
<dbReference type="RefSeq" id="WP_046367407.1">
    <property type="nucleotide sequence ID" value="NZ_BBWV01000001.1"/>
</dbReference>
<dbReference type="AlphaFoldDB" id="A0A0E9MWR7"/>
<dbReference type="STRING" id="1220578.FPE01S_01_05740"/>
<organism evidence="4 5">
    <name type="scientific">Flavihumibacter petaseus NBRC 106054</name>
    <dbReference type="NCBI Taxonomy" id="1220578"/>
    <lineage>
        <taxon>Bacteria</taxon>
        <taxon>Pseudomonadati</taxon>
        <taxon>Bacteroidota</taxon>
        <taxon>Chitinophagia</taxon>
        <taxon>Chitinophagales</taxon>
        <taxon>Chitinophagaceae</taxon>
        <taxon>Flavihumibacter</taxon>
    </lineage>
</organism>
<accession>A0A0E9MWR7</accession>
<keyword evidence="5" id="KW-1185">Reference proteome</keyword>
<dbReference type="Proteomes" id="UP000033121">
    <property type="component" value="Unassembled WGS sequence"/>
</dbReference>
<dbReference type="EMBL" id="BBWV01000001">
    <property type="protein sequence ID" value="GAO41560.1"/>
    <property type="molecule type" value="Genomic_DNA"/>
</dbReference>
<dbReference type="InterPro" id="IPR013517">
    <property type="entry name" value="FG-GAP"/>
</dbReference>
<dbReference type="SUPFAM" id="SSF69318">
    <property type="entry name" value="Integrin alpha N-terminal domain"/>
    <property type="match status" value="3"/>
</dbReference>
<feature type="chain" id="PRO_5002429574" description="ASPIC/UnbV domain-containing protein" evidence="2">
    <location>
        <begin position="26"/>
        <end position="1183"/>
    </location>
</feature>
<name>A0A0E9MWR7_9BACT</name>
<dbReference type="InterPro" id="IPR027039">
    <property type="entry name" value="Crtac1"/>
</dbReference>